<dbReference type="EMBL" id="BSNM01000006">
    <property type="protein sequence ID" value="GLQ30543.1"/>
    <property type="molecule type" value="Genomic_DNA"/>
</dbReference>
<gene>
    <name evidence="7" type="ORF">GCM10007876_10210</name>
</gene>
<proteinExistence type="inferred from homology"/>
<name>A0AA37S9B7_9GAMM</name>
<reference evidence="7" key="2">
    <citation type="submission" date="2023-01" db="EMBL/GenBank/DDBJ databases">
        <title>Draft genome sequence of Litoribrevibacter albus strain NBRC 110071.</title>
        <authorList>
            <person name="Sun Q."/>
            <person name="Mori K."/>
        </authorList>
    </citation>
    <scope>NUCLEOTIDE SEQUENCE</scope>
    <source>
        <strain evidence="7">NBRC 110071</strain>
    </source>
</reference>
<keyword evidence="2" id="KW-0808">Transferase</keyword>
<evidence type="ECO:0000259" key="6">
    <source>
        <dbReference type="SMART" id="SM01144"/>
    </source>
</evidence>
<dbReference type="Proteomes" id="UP001161389">
    <property type="component" value="Unassembled WGS sequence"/>
</dbReference>
<dbReference type="EC" id="2.5.1.25" evidence="1"/>
<evidence type="ECO:0000256" key="5">
    <source>
        <dbReference type="ARBA" id="ARBA00034489"/>
    </source>
</evidence>
<evidence type="ECO:0000256" key="2">
    <source>
        <dbReference type="ARBA" id="ARBA00022679"/>
    </source>
</evidence>
<comment type="similarity">
    <text evidence="5">Belongs to the TDD superfamily. DTWD2 family.</text>
</comment>
<accession>A0AA37S9B7</accession>
<dbReference type="PANTHER" id="PTHR21392:SF0">
    <property type="entry name" value="TRNA-URIDINE AMINOCARBOXYPROPYLTRANSFERASE 2"/>
    <property type="match status" value="1"/>
</dbReference>
<evidence type="ECO:0000256" key="1">
    <source>
        <dbReference type="ARBA" id="ARBA00012386"/>
    </source>
</evidence>
<dbReference type="PANTHER" id="PTHR21392">
    <property type="entry name" value="TRNA-URIDINE AMINOCARBOXYPROPYLTRANSFERASE 2"/>
    <property type="match status" value="1"/>
</dbReference>
<keyword evidence="3" id="KW-0949">S-adenosyl-L-methionine</keyword>
<evidence type="ECO:0000313" key="7">
    <source>
        <dbReference type="EMBL" id="GLQ30543.1"/>
    </source>
</evidence>
<organism evidence="7 8">
    <name type="scientific">Litoribrevibacter albus</name>
    <dbReference type="NCBI Taxonomy" id="1473156"/>
    <lineage>
        <taxon>Bacteria</taxon>
        <taxon>Pseudomonadati</taxon>
        <taxon>Pseudomonadota</taxon>
        <taxon>Gammaproteobacteria</taxon>
        <taxon>Oceanospirillales</taxon>
        <taxon>Oceanospirillaceae</taxon>
        <taxon>Litoribrevibacter</taxon>
    </lineage>
</organism>
<reference evidence="7" key="1">
    <citation type="journal article" date="2014" name="Int. J. Syst. Evol. Microbiol.">
        <title>Complete genome sequence of Corynebacterium casei LMG S-19264T (=DSM 44701T), isolated from a smear-ripened cheese.</title>
        <authorList>
            <consortium name="US DOE Joint Genome Institute (JGI-PGF)"/>
            <person name="Walter F."/>
            <person name="Albersmeier A."/>
            <person name="Kalinowski J."/>
            <person name="Ruckert C."/>
        </authorList>
    </citation>
    <scope>NUCLEOTIDE SEQUENCE</scope>
    <source>
        <strain evidence="7">NBRC 110071</strain>
    </source>
</reference>
<protein>
    <recommendedName>
        <fullName evidence="1">tRNA-uridine aminocarboxypropyltransferase</fullName>
        <ecNumber evidence="1">2.5.1.25</ecNumber>
    </recommendedName>
</protein>
<dbReference type="InterPro" id="IPR039262">
    <property type="entry name" value="DTWD2/TAPT"/>
</dbReference>
<dbReference type="InterPro" id="IPR005636">
    <property type="entry name" value="DTW"/>
</dbReference>
<sequence>MEASCASLGKPPVLLFPENFVSDEAACYEEYQASWQSRPLLIIDATWQQARKMYRQSEWLQSLDVWSLPMAKRDEISRLSGFDYQLRKNQQSTGCSTIETVAFAMHLLGESETADQMLDYFDLFQKDSNDPSQTS</sequence>
<keyword evidence="4" id="KW-0819">tRNA processing</keyword>
<feature type="domain" description="DTW" evidence="6">
    <location>
        <begin position="1"/>
        <end position="133"/>
    </location>
</feature>
<dbReference type="GO" id="GO:0008033">
    <property type="term" value="P:tRNA processing"/>
    <property type="evidence" value="ECO:0007669"/>
    <property type="project" value="UniProtKB-KW"/>
</dbReference>
<dbReference type="AlphaFoldDB" id="A0AA37S9B7"/>
<comment type="caution">
    <text evidence="7">The sequence shown here is derived from an EMBL/GenBank/DDBJ whole genome shotgun (WGS) entry which is preliminary data.</text>
</comment>
<dbReference type="GO" id="GO:0016432">
    <property type="term" value="F:tRNA-uridine aminocarboxypropyltransferase activity"/>
    <property type="evidence" value="ECO:0007669"/>
    <property type="project" value="UniProtKB-EC"/>
</dbReference>
<dbReference type="SMART" id="SM01144">
    <property type="entry name" value="DTW"/>
    <property type="match status" value="1"/>
</dbReference>
<dbReference type="Pfam" id="PF03942">
    <property type="entry name" value="DTW"/>
    <property type="match status" value="1"/>
</dbReference>
<evidence type="ECO:0000313" key="8">
    <source>
        <dbReference type="Proteomes" id="UP001161389"/>
    </source>
</evidence>
<evidence type="ECO:0000256" key="4">
    <source>
        <dbReference type="ARBA" id="ARBA00022694"/>
    </source>
</evidence>
<evidence type="ECO:0000256" key="3">
    <source>
        <dbReference type="ARBA" id="ARBA00022691"/>
    </source>
</evidence>
<keyword evidence="8" id="KW-1185">Reference proteome</keyword>